<dbReference type="GO" id="GO:0003676">
    <property type="term" value="F:nucleic acid binding"/>
    <property type="evidence" value="ECO:0007669"/>
    <property type="project" value="InterPro"/>
</dbReference>
<organism evidence="2 3">
    <name type="scientific">Dorcoceras hygrometricum</name>
    <dbReference type="NCBI Taxonomy" id="472368"/>
    <lineage>
        <taxon>Eukaryota</taxon>
        <taxon>Viridiplantae</taxon>
        <taxon>Streptophyta</taxon>
        <taxon>Embryophyta</taxon>
        <taxon>Tracheophyta</taxon>
        <taxon>Spermatophyta</taxon>
        <taxon>Magnoliopsida</taxon>
        <taxon>eudicotyledons</taxon>
        <taxon>Gunneridae</taxon>
        <taxon>Pentapetalae</taxon>
        <taxon>asterids</taxon>
        <taxon>lamiids</taxon>
        <taxon>Lamiales</taxon>
        <taxon>Gesneriaceae</taxon>
        <taxon>Didymocarpoideae</taxon>
        <taxon>Trichosporeae</taxon>
        <taxon>Loxocarpinae</taxon>
        <taxon>Dorcoceras</taxon>
    </lineage>
</organism>
<dbReference type="SUPFAM" id="SSF57756">
    <property type="entry name" value="Retrovirus zinc finger-like domains"/>
    <property type="match status" value="1"/>
</dbReference>
<gene>
    <name evidence="2" type="ORF">F511_39702</name>
</gene>
<evidence type="ECO:0000313" key="3">
    <source>
        <dbReference type="Proteomes" id="UP000250235"/>
    </source>
</evidence>
<feature type="compositionally biased region" description="Basic and acidic residues" evidence="1">
    <location>
        <begin position="126"/>
        <end position="142"/>
    </location>
</feature>
<feature type="region of interest" description="Disordered" evidence="1">
    <location>
        <begin position="205"/>
        <end position="237"/>
    </location>
</feature>
<proteinExistence type="predicted"/>
<protein>
    <recommendedName>
        <fullName evidence="4">CCHC-type domain-containing protein</fullName>
    </recommendedName>
</protein>
<feature type="compositionally biased region" description="Basic and acidic residues" evidence="1">
    <location>
        <begin position="205"/>
        <end position="217"/>
    </location>
</feature>
<feature type="region of interest" description="Disordered" evidence="1">
    <location>
        <begin position="126"/>
        <end position="160"/>
    </location>
</feature>
<reference evidence="2 3" key="1">
    <citation type="journal article" date="2015" name="Proc. Natl. Acad. Sci. U.S.A.">
        <title>The resurrection genome of Boea hygrometrica: A blueprint for survival of dehydration.</title>
        <authorList>
            <person name="Xiao L."/>
            <person name="Yang G."/>
            <person name="Zhang L."/>
            <person name="Yang X."/>
            <person name="Zhao S."/>
            <person name="Ji Z."/>
            <person name="Zhou Q."/>
            <person name="Hu M."/>
            <person name="Wang Y."/>
            <person name="Chen M."/>
            <person name="Xu Y."/>
            <person name="Jin H."/>
            <person name="Xiao X."/>
            <person name="Hu G."/>
            <person name="Bao F."/>
            <person name="Hu Y."/>
            <person name="Wan P."/>
            <person name="Li L."/>
            <person name="Deng X."/>
            <person name="Kuang T."/>
            <person name="Xiang C."/>
            <person name="Zhu J.K."/>
            <person name="Oliver M.J."/>
            <person name="He Y."/>
        </authorList>
    </citation>
    <scope>NUCLEOTIDE SEQUENCE [LARGE SCALE GENOMIC DNA]</scope>
    <source>
        <strain evidence="3">cv. XS01</strain>
    </source>
</reference>
<evidence type="ECO:0000313" key="2">
    <source>
        <dbReference type="EMBL" id="KZV33436.1"/>
    </source>
</evidence>
<dbReference type="EMBL" id="KV005790">
    <property type="protein sequence ID" value="KZV33436.1"/>
    <property type="molecule type" value="Genomic_DNA"/>
</dbReference>
<sequence>MFLHEETGYTEILQAGNLPQRLAKGYEFDLETRAESEPYTSQTIKSLAAISPEQSSHSNSVEELSNDAMSPFIKKFVKFMLKLNSKPNSFDSVKKNSNTSSDDKCYNYCRPGHFIANCRKPKKDEKKQLDCSSKDKKGEDILRSPAQGRSSSSESEDEVQCLMPDDTDEVFDFSNLQVTCEDLVTTLKDMVHEYKKLSQSFEEVKAERESHATKAELPEEEKSEESPTAVKPQSGKDDIAGWGILLLRSLKRVGLEESQANS</sequence>
<dbReference type="AlphaFoldDB" id="A0A2Z7BNA5"/>
<dbReference type="InterPro" id="IPR036875">
    <property type="entry name" value="Znf_CCHC_sf"/>
</dbReference>
<dbReference type="GO" id="GO:0008270">
    <property type="term" value="F:zinc ion binding"/>
    <property type="evidence" value="ECO:0007669"/>
    <property type="project" value="InterPro"/>
</dbReference>
<evidence type="ECO:0008006" key="4">
    <source>
        <dbReference type="Google" id="ProtNLM"/>
    </source>
</evidence>
<keyword evidence="3" id="KW-1185">Reference proteome</keyword>
<accession>A0A2Z7BNA5</accession>
<name>A0A2Z7BNA5_9LAMI</name>
<evidence type="ECO:0000256" key="1">
    <source>
        <dbReference type="SAM" id="MobiDB-lite"/>
    </source>
</evidence>
<dbReference type="Proteomes" id="UP000250235">
    <property type="component" value="Unassembled WGS sequence"/>
</dbReference>